<proteinExistence type="inferred from homology"/>
<dbReference type="EMBL" id="MSLT01000006">
    <property type="protein sequence ID" value="OUD15536.1"/>
    <property type="molecule type" value="Genomic_DNA"/>
</dbReference>
<name>A0A251XBV6_9GAMM</name>
<gene>
    <name evidence="5" type="ORF">TPSD3_03175</name>
</gene>
<dbReference type="Gene3D" id="1.10.150.590">
    <property type="entry name" value="Dinitrogenase iron-molybdenum cofactor, N-terminal"/>
    <property type="match status" value="1"/>
</dbReference>
<dbReference type="InterPro" id="IPR051840">
    <property type="entry name" value="NifX/NifY_domain"/>
</dbReference>
<dbReference type="InterPro" id="IPR038127">
    <property type="entry name" value="NafY_N_sf"/>
</dbReference>
<evidence type="ECO:0000313" key="6">
    <source>
        <dbReference type="Proteomes" id="UP000194798"/>
    </source>
</evidence>
<dbReference type="GO" id="GO:0051540">
    <property type="term" value="F:metal cluster binding"/>
    <property type="evidence" value="ECO:0007669"/>
    <property type="project" value="InterPro"/>
</dbReference>
<dbReference type="CDD" id="cd00853">
    <property type="entry name" value="NifX"/>
    <property type="match status" value="1"/>
</dbReference>
<accession>A0A251XBV6</accession>
<dbReference type="AlphaFoldDB" id="A0A251XBV6"/>
<feature type="domain" description="Dinitrogenase iron-molybdenum cofactor biosynthesis" evidence="3">
    <location>
        <begin position="113"/>
        <end position="204"/>
    </location>
</feature>
<dbReference type="InterPro" id="IPR013480">
    <property type="entry name" value="NifX"/>
</dbReference>
<dbReference type="InterPro" id="IPR034169">
    <property type="entry name" value="NifX-like"/>
</dbReference>
<dbReference type="NCBIfam" id="TIGR02663">
    <property type="entry name" value="nifX"/>
    <property type="match status" value="1"/>
</dbReference>
<feature type="domain" description="Dinitrogenase iron-molybdenum cofactor N-terminal" evidence="4">
    <location>
        <begin position="7"/>
        <end position="82"/>
    </location>
</feature>
<organism evidence="5 6">
    <name type="scientific">Thioflexithrix psekupsensis</name>
    <dbReference type="NCBI Taxonomy" id="1570016"/>
    <lineage>
        <taxon>Bacteria</taxon>
        <taxon>Pseudomonadati</taxon>
        <taxon>Pseudomonadota</taxon>
        <taxon>Gammaproteobacteria</taxon>
        <taxon>Thiotrichales</taxon>
        <taxon>Thioflexithrix</taxon>
    </lineage>
</organism>
<dbReference type="Proteomes" id="UP000194798">
    <property type="component" value="Unassembled WGS sequence"/>
</dbReference>
<evidence type="ECO:0000256" key="2">
    <source>
        <dbReference type="ARBA" id="ARBA00023231"/>
    </source>
</evidence>
<reference evidence="5 6" key="1">
    <citation type="submission" date="2016-12" db="EMBL/GenBank/DDBJ databases">
        <title>Thioflexothrix psekupsii D3 genome sequencing and assembly.</title>
        <authorList>
            <person name="Fomenkov A."/>
            <person name="Vincze T."/>
            <person name="Grabovich M."/>
            <person name="Anton B.P."/>
            <person name="Dubinina G."/>
            <person name="Orlova M."/>
            <person name="Belousova E."/>
            <person name="Roberts R.J."/>
        </authorList>
    </citation>
    <scope>NUCLEOTIDE SEQUENCE [LARGE SCALE GENOMIC DNA]</scope>
    <source>
        <strain evidence="5">D3</strain>
    </source>
</reference>
<dbReference type="OrthoDB" id="9797941at2"/>
<dbReference type="GO" id="GO:0009399">
    <property type="term" value="P:nitrogen fixation"/>
    <property type="evidence" value="ECO:0007669"/>
    <property type="project" value="InterPro"/>
</dbReference>
<dbReference type="SUPFAM" id="SSF53146">
    <property type="entry name" value="Nitrogenase accessory factor-like"/>
    <property type="match status" value="1"/>
</dbReference>
<dbReference type="InterPro" id="IPR031763">
    <property type="entry name" value="NafY_N"/>
</dbReference>
<dbReference type="Pfam" id="PF16844">
    <property type="entry name" value="DIMCO_N"/>
    <property type="match status" value="1"/>
</dbReference>
<evidence type="ECO:0000259" key="3">
    <source>
        <dbReference type="Pfam" id="PF02579"/>
    </source>
</evidence>
<dbReference type="Pfam" id="PF02579">
    <property type="entry name" value="Nitro_FeMo-Co"/>
    <property type="match status" value="1"/>
</dbReference>
<comment type="caution">
    <text evidence="5">The sequence shown here is derived from an EMBL/GenBank/DDBJ whole genome shotgun (WGS) entry which is preliminary data.</text>
</comment>
<dbReference type="InterPro" id="IPR003731">
    <property type="entry name" value="Di-Nase_FeMo-co_biosynth"/>
</dbReference>
<evidence type="ECO:0000313" key="5">
    <source>
        <dbReference type="EMBL" id="OUD15536.1"/>
    </source>
</evidence>
<dbReference type="RefSeq" id="WP_086487133.1">
    <property type="nucleotide sequence ID" value="NZ_MSLT01000006.1"/>
</dbReference>
<dbReference type="PANTHER" id="PTHR33937:SF1">
    <property type="entry name" value="IRON-MOLIBDENUM COFACTOR PROCESSING PROTEIN"/>
    <property type="match status" value="1"/>
</dbReference>
<protein>
    <submittedName>
        <fullName evidence="5">Nitrogen fixation protein NifX</fullName>
    </submittedName>
</protein>
<evidence type="ECO:0000256" key="1">
    <source>
        <dbReference type="ARBA" id="ARBA00010285"/>
    </source>
</evidence>
<evidence type="ECO:0000259" key="4">
    <source>
        <dbReference type="Pfam" id="PF16844"/>
    </source>
</evidence>
<dbReference type="Gene3D" id="3.30.420.130">
    <property type="entry name" value="Dinitrogenase iron-molybdenum cofactor biosynthesis domain"/>
    <property type="match status" value="1"/>
</dbReference>
<comment type="similarity">
    <text evidence="1">Belongs to the NifX/NifY family.</text>
</comment>
<dbReference type="InterPro" id="IPR036105">
    <property type="entry name" value="DiNase_FeMo-co_biosyn_sf"/>
</dbReference>
<keyword evidence="2" id="KW-0535">Nitrogen fixation</keyword>
<keyword evidence="6" id="KW-1185">Reference proteome</keyword>
<sequence>MTQTAPISRELALRIGLAARELPDTPPRRLIDVLLDCVGHPLTEQKLVKLTVKALKTASDGALSQLPAEALKAALHQLKDGLSDEADGLPSVVSYVEGDMPASIRVACASNTEEQLDGHFGSCARFLVYQVSSQEARLIAIRSTAGDAEAEDKNAFRSELINDCNVLYVGSIGGPAAAKVVKMGIHPIKVPQGGAIADLLSQLKTVLAGSPPPWLAKVMGASPEERRRFSVDAVEEDQA</sequence>
<dbReference type="PANTHER" id="PTHR33937">
    <property type="entry name" value="IRON-MOLYBDENUM PROTEIN-RELATED-RELATED"/>
    <property type="match status" value="1"/>
</dbReference>